<name>A0ABR2A4H4_9ROSI</name>
<sequence>MNDASTNDHFEFVDAIQDLPSESIDDSLSEVVPPEVPAVEEVVTPPRTDDDAEHAAEEHVVLPQGANNDAGHMFQDALNDLSQQMQADGVLNQNDGQGTVLENSTLQDSGLQEGQGVLFSSSATKNVDMNSTPDLLSGNNSNVLSRQKDVAGSFA</sequence>
<reference evidence="2 3" key="1">
    <citation type="journal article" date="2024" name="G3 (Bethesda)">
        <title>Genome assembly of Hibiscus sabdariffa L. provides insights into metabolisms of medicinal natural products.</title>
        <authorList>
            <person name="Kim T."/>
        </authorList>
    </citation>
    <scope>NUCLEOTIDE SEQUENCE [LARGE SCALE GENOMIC DNA]</scope>
    <source>
        <strain evidence="2">TK-2024</strain>
        <tissue evidence="2">Old leaves</tissue>
    </source>
</reference>
<evidence type="ECO:0000313" key="2">
    <source>
        <dbReference type="EMBL" id="KAK8487944.1"/>
    </source>
</evidence>
<feature type="region of interest" description="Disordered" evidence="1">
    <location>
        <begin position="85"/>
        <end position="106"/>
    </location>
</feature>
<comment type="caution">
    <text evidence="2">The sequence shown here is derived from an EMBL/GenBank/DDBJ whole genome shotgun (WGS) entry which is preliminary data.</text>
</comment>
<keyword evidence="3" id="KW-1185">Reference proteome</keyword>
<evidence type="ECO:0000313" key="3">
    <source>
        <dbReference type="Proteomes" id="UP001396334"/>
    </source>
</evidence>
<proteinExistence type="predicted"/>
<dbReference type="EMBL" id="JBBPBN010000372">
    <property type="protein sequence ID" value="KAK8487944.1"/>
    <property type="molecule type" value="Genomic_DNA"/>
</dbReference>
<feature type="compositionally biased region" description="Polar residues" evidence="1">
    <location>
        <begin position="130"/>
        <end position="145"/>
    </location>
</feature>
<evidence type="ECO:0000256" key="1">
    <source>
        <dbReference type="SAM" id="MobiDB-lite"/>
    </source>
</evidence>
<dbReference type="Proteomes" id="UP001396334">
    <property type="component" value="Unassembled WGS sequence"/>
</dbReference>
<protein>
    <submittedName>
        <fullName evidence="2">Uncharacterized protein</fullName>
    </submittedName>
</protein>
<feature type="region of interest" description="Disordered" evidence="1">
    <location>
        <begin position="130"/>
        <end position="155"/>
    </location>
</feature>
<accession>A0ABR2A4H4</accession>
<organism evidence="2 3">
    <name type="scientific">Hibiscus sabdariffa</name>
    <name type="common">roselle</name>
    <dbReference type="NCBI Taxonomy" id="183260"/>
    <lineage>
        <taxon>Eukaryota</taxon>
        <taxon>Viridiplantae</taxon>
        <taxon>Streptophyta</taxon>
        <taxon>Embryophyta</taxon>
        <taxon>Tracheophyta</taxon>
        <taxon>Spermatophyta</taxon>
        <taxon>Magnoliopsida</taxon>
        <taxon>eudicotyledons</taxon>
        <taxon>Gunneridae</taxon>
        <taxon>Pentapetalae</taxon>
        <taxon>rosids</taxon>
        <taxon>malvids</taxon>
        <taxon>Malvales</taxon>
        <taxon>Malvaceae</taxon>
        <taxon>Malvoideae</taxon>
        <taxon>Hibiscus</taxon>
    </lineage>
</organism>
<gene>
    <name evidence="2" type="ORF">V6N11_076734</name>
</gene>